<reference evidence="1" key="1">
    <citation type="submission" date="2022-02" db="EMBL/GenBank/DDBJ databases">
        <title>Plant Genome Project.</title>
        <authorList>
            <person name="Zhang R.-G."/>
        </authorList>
    </citation>
    <scope>NUCLEOTIDE SEQUENCE</scope>
    <source>
        <strain evidence="1">AT1</strain>
    </source>
</reference>
<keyword evidence="2" id="KW-1185">Reference proteome</keyword>
<accession>A0ACC0L278</accession>
<name>A0ACC0L278_RHOML</name>
<comment type="caution">
    <text evidence="1">The sequence shown here is derived from an EMBL/GenBank/DDBJ whole genome shotgun (WGS) entry which is preliminary data.</text>
</comment>
<protein>
    <submittedName>
        <fullName evidence="1">Uncharacterized protein</fullName>
    </submittedName>
</protein>
<sequence length="53" mass="6061">MLLQKNNIDRLSSCLTDEMRWAIGYCSLISGFLLRPSLQAFFGSLYLLDMEGE</sequence>
<dbReference type="EMBL" id="CM046400">
    <property type="protein sequence ID" value="KAI8522809.1"/>
    <property type="molecule type" value="Genomic_DNA"/>
</dbReference>
<dbReference type="Proteomes" id="UP001062846">
    <property type="component" value="Chromosome 13"/>
</dbReference>
<evidence type="ECO:0000313" key="1">
    <source>
        <dbReference type="EMBL" id="KAI8522809.1"/>
    </source>
</evidence>
<gene>
    <name evidence="1" type="ORF">RHMOL_Rhmol13G0025400</name>
</gene>
<evidence type="ECO:0000313" key="2">
    <source>
        <dbReference type="Proteomes" id="UP001062846"/>
    </source>
</evidence>
<proteinExistence type="predicted"/>
<organism evidence="1 2">
    <name type="scientific">Rhododendron molle</name>
    <name type="common">Chinese azalea</name>
    <name type="synonym">Azalea mollis</name>
    <dbReference type="NCBI Taxonomy" id="49168"/>
    <lineage>
        <taxon>Eukaryota</taxon>
        <taxon>Viridiplantae</taxon>
        <taxon>Streptophyta</taxon>
        <taxon>Embryophyta</taxon>
        <taxon>Tracheophyta</taxon>
        <taxon>Spermatophyta</taxon>
        <taxon>Magnoliopsida</taxon>
        <taxon>eudicotyledons</taxon>
        <taxon>Gunneridae</taxon>
        <taxon>Pentapetalae</taxon>
        <taxon>asterids</taxon>
        <taxon>Ericales</taxon>
        <taxon>Ericaceae</taxon>
        <taxon>Ericoideae</taxon>
        <taxon>Rhodoreae</taxon>
        <taxon>Rhododendron</taxon>
    </lineage>
</organism>